<gene>
    <name evidence="4" type="ORF">POVCU2_0065550</name>
</gene>
<keyword evidence="2" id="KW-0472">Membrane</keyword>
<name>A0A1A8WIN7_PLAOA</name>
<feature type="compositionally biased region" description="Polar residues" evidence="1">
    <location>
        <begin position="262"/>
        <end position="273"/>
    </location>
</feature>
<dbReference type="EMBL" id="FLQU01001042">
    <property type="protein sequence ID" value="SBS91108.1"/>
    <property type="molecule type" value="Genomic_DNA"/>
</dbReference>
<dbReference type="AlphaFoldDB" id="A0A1A8WIN7"/>
<evidence type="ECO:0000256" key="2">
    <source>
        <dbReference type="SAM" id="Phobius"/>
    </source>
</evidence>
<feature type="region of interest" description="Disordered" evidence="1">
    <location>
        <begin position="615"/>
        <end position="671"/>
    </location>
</feature>
<feature type="compositionally biased region" description="Polar residues" evidence="1">
    <location>
        <begin position="622"/>
        <end position="632"/>
    </location>
</feature>
<dbReference type="Proteomes" id="UP000078560">
    <property type="component" value="Unassembled WGS sequence"/>
</dbReference>
<feature type="transmembrane region" description="Helical" evidence="2">
    <location>
        <begin position="681"/>
        <end position="711"/>
    </location>
</feature>
<accession>A0A1A8WIN7</accession>
<dbReference type="InterPro" id="IPR024288">
    <property type="entry name" value="SICA_C"/>
</dbReference>
<dbReference type="Pfam" id="PF12879">
    <property type="entry name" value="SICA_C"/>
    <property type="match status" value="1"/>
</dbReference>
<protein>
    <submittedName>
        <fullName evidence="4">STP1 protein</fullName>
    </submittedName>
</protein>
<feature type="compositionally biased region" description="Basic and acidic residues" evidence="1">
    <location>
        <begin position="228"/>
        <end position="255"/>
    </location>
</feature>
<evidence type="ECO:0000259" key="3">
    <source>
        <dbReference type="Pfam" id="PF12879"/>
    </source>
</evidence>
<keyword evidence="2" id="KW-1133">Transmembrane helix</keyword>
<feature type="domain" description="Schizont-infected cell agglutination C-terminal" evidence="3">
    <location>
        <begin position="776"/>
        <end position="838"/>
    </location>
</feature>
<proteinExistence type="predicted"/>
<feature type="compositionally biased region" description="Polar residues" evidence="1">
    <location>
        <begin position="497"/>
        <end position="506"/>
    </location>
</feature>
<feature type="compositionally biased region" description="Polar residues" evidence="1">
    <location>
        <begin position="527"/>
        <end position="545"/>
    </location>
</feature>
<feature type="region of interest" description="Disordered" evidence="1">
    <location>
        <begin position="175"/>
        <end position="380"/>
    </location>
</feature>
<evidence type="ECO:0000313" key="5">
    <source>
        <dbReference type="Proteomes" id="UP000078560"/>
    </source>
</evidence>
<feature type="compositionally biased region" description="Basic and acidic residues" evidence="1">
    <location>
        <begin position="297"/>
        <end position="306"/>
    </location>
</feature>
<sequence length="853" mass="95072">MADDSGYTTITHGMPIGVFLAMIEGNIKNHIRKYGHKNCGLRHEELCEEIKKIISDNRKIVFKHMNQAGRKKWISDWDSKRNEFFNRLFEEEGFINVCYPKNYKNNPSLYELKSKHIQFCKERDVRREAVIANPLYSECVNYNSWINTETTKLILEFLRNVKISKLPTVKKYFSTKTQPEGYDPRDTYPKSKLDCNEYNPPPRSHPQRPTAETPPNSIHSHTITDVTQRSKEKNRKSVPDVDSENDKKKPDENMSHKPKPSTAGSKIPSSTTIEPDHAVNGEKTNVKAKGPVPPIKGEGEKKEGTSRHLQQPTDSTPPKGSNQTQRNKTPPQAQILPPSPNYVTLTPVIQHVSSSTGTTSLSSTLDTVKDTTSSQTTATSSTLTKTLSSSLNLGLPATSDPLPPAVLTKDQDRTLHSTTPVTSANTHSTQILPAPSAAVPSLAPLQTPTINTPPTLTSAHGPTTPASSSASTVTATVTITTAAPATVTIPTVITTQHPTSSLNQAPGINRYQEPPPLQAASEPKATELTTEPQQTVIHPPTSFSGRDNGGISVPTLPGTIDNNPQTTLSSIPSPKTDNSIKQPGIQLTNSITPHSVHTPSGSVVLQGDKLQKTVGQADPKHNTSPVQIGNTNDNDKLTTHLNTYPGKIPEVKPGKDLNNNPVTQKGKNDNPRIIPEGIPPLMYIIPTLLVILATLTLLFQLYKYTPFGFLLGRRRKRKKQNLKRIFEIPEKRTYEYPNITMHEWEDHNLGGKTVENDAYIKLLKINRYKQEMEKSKKKNKTTLIEVHMEVLEENKKDEWELHKRDFLEICLRGFMNEENETYQKFANSELIVNNIKNEKTIEDIQKQQNLWNS</sequence>
<evidence type="ECO:0000313" key="4">
    <source>
        <dbReference type="EMBL" id="SBS91108.1"/>
    </source>
</evidence>
<feature type="region of interest" description="Disordered" evidence="1">
    <location>
        <begin position="497"/>
        <end position="585"/>
    </location>
</feature>
<evidence type="ECO:0000256" key="1">
    <source>
        <dbReference type="SAM" id="MobiDB-lite"/>
    </source>
</evidence>
<organism evidence="4 5">
    <name type="scientific">Plasmodium ovale curtisi</name>
    <dbReference type="NCBI Taxonomy" id="864141"/>
    <lineage>
        <taxon>Eukaryota</taxon>
        <taxon>Sar</taxon>
        <taxon>Alveolata</taxon>
        <taxon>Apicomplexa</taxon>
        <taxon>Aconoidasida</taxon>
        <taxon>Haemosporida</taxon>
        <taxon>Plasmodiidae</taxon>
        <taxon>Plasmodium</taxon>
        <taxon>Plasmodium (Plasmodium)</taxon>
    </lineage>
</organism>
<feature type="compositionally biased region" description="Polar residues" evidence="1">
    <location>
        <begin position="213"/>
        <end position="227"/>
    </location>
</feature>
<reference evidence="5" key="1">
    <citation type="submission" date="2016-05" db="EMBL/GenBank/DDBJ databases">
        <authorList>
            <person name="Naeem Raeece"/>
        </authorList>
    </citation>
    <scope>NUCLEOTIDE SEQUENCE [LARGE SCALE GENOMIC DNA]</scope>
</reference>
<feature type="compositionally biased region" description="Polar residues" evidence="1">
    <location>
        <begin position="307"/>
        <end position="332"/>
    </location>
</feature>
<feature type="compositionally biased region" description="Low complexity" evidence="1">
    <location>
        <begin position="352"/>
        <end position="380"/>
    </location>
</feature>
<keyword evidence="2" id="KW-0812">Transmembrane</keyword>
<feature type="compositionally biased region" description="Polar residues" evidence="1">
    <location>
        <begin position="560"/>
        <end position="585"/>
    </location>
</feature>
<feature type="compositionally biased region" description="Basic and acidic residues" evidence="1">
    <location>
        <begin position="182"/>
        <end position="195"/>
    </location>
</feature>